<protein>
    <submittedName>
        <fullName evidence="3">DUF4111 domain-containing protein</fullName>
    </submittedName>
</protein>
<keyword evidence="1" id="KW-0808">Transferase</keyword>
<feature type="domain" description="Adenylyltransferase AadA C-terminal" evidence="2">
    <location>
        <begin position="157"/>
        <end position="256"/>
    </location>
</feature>
<evidence type="ECO:0000313" key="4">
    <source>
        <dbReference type="Proteomes" id="UP000316988"/>
    </source>
</evidence>
<evidence type="ECO:0000313" key="3">
    <source>
        <dbReference type="EMBL" id="TSD57810.1"/>
    </source>
</evidence>
<dbReference type="InterPro" id="IPR043519">
    <property type="entry name" value="NT_sf"/>
</dbReference>
<gene>
    <name evidence="3" type="ORF">FNM00_15410</name>
</gene>
<sequence>MESPVDAITEKLIAPVIDHVRRHDPGTVAGFYLYGSAISRLRPDSDVDLLLLTRRSLTADERANLITLLLAHSGWPGHAERFPEAADRRPLEFTSLVLDDIVPLLEWPSRDFQYGEWKRAELIDGALSPPTRDPDIVTLLATAHAGHRALLGPPLEELVQAVHPDMLRRAVVASIPGLLDDLDGDERNVLLALARAVVTARDGRIVSKDAAADRVAAHLDGHDRALLERARDGYRGIVDDDWSSLTGEAASLARRLAELAVGLET</sequence>
<dbReference type="GO" id="GO:0016740">
    <property type="term" value="F:transferase activity"/>
    <property type="evidence" value="ECO:0007669"/>
    <property type="project" value="UniProtKB-KW"/>
</dbReference>
<dbReference type="SUPFAM" id="SSF81301">
    <property type="entry name" value="Nucleotidyltransferase"/>
    <property type="match status" value="1"/>
</dbReference>
<name>A0A554RUT2_9ACTN</name>
<organism evidence="3 4">
    <name type="scientific">Aeromicrobium piscarium</name>
    <dbReference type="NCBI Taxonomy" id="2590901"/>
    <lineage>
        <taxon>Bacteria</taxon>
        <taxon>Bacillati</taxon>
        <taxon>Actinomycetota</taxon>
        <taxon>Actinomycetes</taxon>
        <taxon>Propionibacteriales</taxon>
        <taxon>Nocardioidaceae</taxon>
        <taxon>Aeromicrobium</taxon>
    </lineage>
</organism>
<comment type="caution">
    <text evidence="3">The sequence shown here is derived from an EMBL/GenBank/DDBJ whole genome shotgun (WGS) entry which is preliminary data.</text>
</comment>
<accession>A0A554RUT2</accession>
<dbReference type="Proteomes" id="UP000316988">
    <property type="component" value="Unassembled WGS sequence"/>
</dbReference>
<evidence type="ECO:0000256" key="1">
    <source>
        <dbReference type="ARBA" id="ARBA00022679"/>
    </source>
</evidence>
<keyword evidence="4" id="KW-1185">Reference proteome</keyword>
<dbReference type="EMBL" id="VLNT01000017">
    <property type="protein sequence ID" value="TSD57810.1"/>
    <property type="molecule type" value="Genomic_DNA"/>
</dbReference>
<reference evidence="3 4" key="1">
    <citation type="submission" date="2019-07" db="EMBL/GenBank/DDBJ databases">
        <authorList>
            <person name="Zhao L.H."/>
        </authorList>
    </citation>
    <scope>NUCLEOTIDE SEQUENCE [LARGE SCALE GENOMIC DNA]</scope>
    <source>
        <strain evidence="3 4">Co35</strain>
    </source>
</reference>
<dbReference type="RefSeq" id="WP_143914441.1">
    <property type="nucleotide sequence ID" value="NZ_VLNT01000017.1"/>
</dbReference>
<dbReference type="AlphaFoldDB" id="A0A554RUT2"/>
<dbReference type="OrthoDB" id="7058480at2"/>
<dbReference type="InterPro" id="IPR025184">
    <property type="entry name" value="AadA_C"/>
</dbReference>
<dbReference type="Pfam" id="PF13427">
    <property type="entry name" value="AadA_C"/>
    <property type="match status" value="1"/>
</dbReference>
<proteinExistence type="predicted"/>
<evidence type="ECO:0000259" key="2">
    <source>
        <dbReference type="Pfam" id="PF13427"/>
    </source>
</evidence>